<feature type="compositionally biased region" description="Acidic residues" evidence="16">
    <location>
        <begin position="311"/>
        <end position="328"/>
    </location>
</feature>
<dbReference type="GO" id="GO:0000176">
    <property type="term" value="C:nuclear exosome (RNase complex)"/>
    <property type="evidence" value="ECO:0007669"/>
    <property type="project" value="UniProtKB-ARBA"/>
</dbReference>
<dbReference type="Pfam" id="PF13638">
    <property type="entry name" value="PIN_4"/>
    <property type="match status" value="1"/>
</dbReference>
<keyword evidence="6" id="KW-0698">rRNA processing</keyword>
<keyword evidence="7" id="KW-0540">Nuclease</keyword>
<dbReference type="SUPFAM" id="SSF88723">
    <property type="entry name" value="PIN domain-like"/>
    <property type="match status" value="1"/>
</dbReference>
<dbReference type="GO" id="GO:0000175">
    <property type="term" value="F:3'-5'-RNA exonuclease activity"/>
    <property type="evidence" value="ECO:0007669"/>
    <property type="project" value="TreeGrafter"/>
</dbReference>
<dbReference type="Pfam" id="PF17216">
    <property type="entry name" value="Rrp44_CSD1"/>
    <property type="match status" value="1"/>
</dbReference>
<dbReference type="EMBL" id="CAXKWB010041598">
    <property type="protein sequence ID" value="CAL4156656.1"/>
    <property type="molecule type" value="Genomic_DNA"/>
</dbReference>
<feature type="non-terminal residue" evidence="19">
    <location>
        <position position="643"/>
    </location>
</feature>
<feature type="domain" description="PIN" evidence="17">
    <location>
        <begin position="70"/>
        <end position="184"/>
    </location>
</feature>
<feature type="region of interest" description="Disordered" evidence="16">
    <location>
        <begin position="309"/>
        <end position="330"/>
    </location>
</feature>
<evidence type="ECO:0000256" key="1">
    <source>
        <dbReference type="ARBA" id="ARBA00001946"/>
    </source>
</evidence>
<dbReference type="Gene3D" id="3.40.50.1010">
    <property type="entry name" value="5'-nuclease"/>
    <property type="match status" value="1"/>
</dbReference>
<evidence type="ECO:0000313" key="19">
    <source>
        <dbReference type="EMBL" id="CAL4156656.1"/>
    </source>
</evidence>
<comment type="cofactor">
    <cofactor evidence="1">
        <name>Mg(2+)</name>
        <dbReference type="ChEBI" id="CHEBI:18420"/>
    </cofactor>
</comment>
<evidence type="ECO:0000256" key="3">
    <source>
        <dbReference type="ARBA" id="ARBA00004604"/>
    </source>
</evidence>
<evidence type="ECO:0000256" key="6">
    <source>
        <dbReference type="ARBA" id="ARBA00022552"/>
    </source>
</evidence>
<keyword evidence="10" id="KW-0271">Exosome</keyword>
<keyword evidence="5" id="KW-0963">Cytoplasm</keyword>
<evidence type="ECO:0000313" key="20">
    <source>
        <dbReference type="Proteomes" id="UP001497623"/>
    </source>
</evidence>
<gene>
    <name evidence="19" type="ORF">MNOR_LOCUS31749</name>
</gene>
<dbReference type="InterPro" id="IPR050180">
    <property type="entry name" value="RNR_Ribonuclease"/>
</dbReference>
<comment type="subcellular location">
    <subcellularLocation>
        <location evidence="2">Cytoplasm</location>
    </subcellularLocation>
    <subcellularLocation>
        <location evidence="3">Nucleus</location>
        <location evidence="3">Nucleolus</location>
    </subcellularLocation>
</comment>
<accession>A0AAV2S0P3</accession>
<evidence type="ECO:0000256" key="16">
    <source>
        <dbReference type="SAM" id="MobiDB-lite"/>
    </source>
</evidence>
<dbReference type="InterPro" id="IPR002716">
    <property type="entry name" value="PIN_dom"/>
</dbReference>
<dbReference type="FunFam" id="3.40.50.1010:FF:000010">
    <property type="entry name" value="Exosome complex exonuclease DIS3"/>
    <property type="match status" value="1"/>
</dbReference>
<dbReference type="Gene3D" id="2.40.50.700">
    <property type="match status" value="1"/>
</dbReference>
<keyword evidence="20" id="KW-1185">Reference proteome</keyword>
<dbReference type="GO" id="GO:0005730">
    <property type="term" value="C:nucleolus"/>
    <property type="evidence" value="ECO:0007669"/>
    <property type="project" value="UniProtKB-SubCell"/>
</dbReference>
<protein>
    <recommendedName>
        <fullName evidence="14">Protein DIS3 homolog</fullName>
    </recommendedName>
    <alternativeName>
        <fullName evidence="15">Ribosomal RNA-processing protein 44</fullName>
    </alternativeName>
</protein>
<keyword evidence="9" id="KW-0378">Hydrolase</keyword>
<dbReference type="GO" id="GO:0071031">
    <property type="term" value="P:nuclear mRNA surveillance of mRNA 3'-end processing"/>
    <property type="evidence" value="ECO:0007669"/>
    <property type="project" value="TreeGrafter"/>
</dbReference>
<organism evidence="19 20">
    <name type="scientific">Meganyctiphanes norvegica</name>
    <name type="common">Northern krill</name>
    <name type="synonym">Thysanopoda norvegica</name>
    <dbReference type="NCBI Taxonomy" id="48144"/>
    <lineage>
        <taxon>Eukaryota</taxon>
        <taxon>Metazoa</taxon>
        <taxon>Ecdysozoa</taxon>
        <taxon>Arthropoda</taxon>
        <taxon>Crustacea</taxon>
        <taxon>Multicrustacea</taxon>
        <taxon>Malacostraca</taxon>
        <taxon>Eumalacostraca</taxon>
        <taxon>Eucarida</taxon>
        <taxon>Euphausiacea</taxon>
        <taxon>Euphausiidae</taxon>
        <taxon>Meganyctiphanes</taxon>
    </lineage>
</organism>
<dbReference type="AlphaFoldDB" id="A0AAV2S0P3"/>
<keyword evidence="13" id="KW-0539">Nucleus</keyword>
<dbReference type="InterPro" id="IPR033771">
    <property type="entry name" value="Rrp44_CSD1"/>
</dbReference>
<dbReference type="GO" id="GO:0016075">
    <property type="term" value="P:rRNA catabolic process"/>
    <property type="evidence" value="ECO:0007669"/>
    <property type="project" value="TreeGrafter"/>
</dbReference>
<evidence type="ECO:0000256" key="13">
    <source>
        <dbReference type="ARBA" id="ARBA00023242"/>
    </source>
</evidence>
<dbReference type="GO" id="GO:0003723">
    <property type="term" value="F:RNA binding"/>
    <property type="evidence" value="ECO:0007669"/>
    <property type="project" value="UniProtKB-KW"/>
</dbReference>
<dbReference type="SUPFAM" id="SSF50249">
    <property type="entry name" value="Nucleic acid-binding proteins"/>
    <property type="match status" value="2"/>
</dbReference>
<comment type="caution">
    <text evidence="19">The sequence shown here is derived from an EMBL/GenBank/DDBJ whole genome shotgun (WGS) entry which is preliminary data.</text>
</comment>
<evidence type="ECO:0000256" key="15">
    <source>
        <dbReference type="ARBA" id="ARBA00077930"/>
    </source>
</evidence>
<evidence type="ECO:0000256" key="7">
    <source>
        <dbReference type="ARBA" id="ARBA00022722"/>
    </source>
</evidence>
<dbReference type="InterPro" id="IPR012340">
    <property type="entry name" value="NA-bd_OB-fold"/>
</dbReference>
<evidence type="ECO:0000256" key="9">
    <source>
        <dbReference type="ARBA" id="ARBA00022801"/>
    </source>
</evidence>
<keyword evidence="12" id="KW-0694">RNA-binding</keyword>
<evidence type="ECO:0000256" key="10">
    <source>
        <dbReference type="ARBA" id="ARBA00022835"/>
    </source>
</evidence>
<feature type="domain" description="RNB" evidence="18">
    <location>
        <begin position="474"/>
        <end position="643"/>
    </location>
</feature>
<evidence type="ECO:0000259" key="18">
    <source>
        <dbReference type="SMART" id="SM00955"/>
    </source>
</evidence>
<dbReference type="Gene3D" id="2.40.50.690">
    <property type="match status" value="1"/>
</dbReference>
<evidence type="ECO:0000256" key="11">
    <source>
        <dbReference type="ARBA" id="ARBA00022839"/>
    </source>
</evidence>
<evidence type="ECO:0000256" key="4">
    <source>
        <dbReference type="ARBA" id="ARBA00005785"/>
    </source>
</evidence>
<dbReference type="InterPro" id="IPR041505">
    <property type="entry name" value="Dis3_CSD2"/>
</dbReference>
<comment type="similarity">
    <text evidence="4">Belongs to the RNR ribonuclease family.</text>
</comment>
<dbReference type="CDD" id="cd09862">
    <property type="entry name" value="PIN_Rrp44-like"/>
    <property type="match status" value="1"/>
</dbReference>
<evidence type="ECO:0000256" key="14">
    <source>
        <dbReference type="ARBA" id="ARBA00077221"/>
    </source>
</evidence>
<dbReference type="Proteomes" id="UP001497623">
    <property type="component" value="Unassembled WGS sequence"/>
</dbReference>
<dbReference type="GO" id="GO:0006364">
    <property type="term" value="P:rRNA processing"/>
    <property type="evidence" value="ECO:0007669"/>
    <property type="project" value="UniProtKB-KW"/>
</dbReference>
<dbReference type="GO" id="GO:0000177">
    <property type="term" value="C:cytoplasmic exosome (RNase complex)"/>
    <property type="evidence" value="ECO:0007669"/>
    <property type="project" value="TreeGrafter"/>
</dbReference>
<dbReference type="GO" id="GO:0004519">
    <property type="term" value="F:endonuclease activity"/>
    <property type="evidence" value="ECO:0007669"/>
    <property type="project" value="UniProtKB-KW"/>
</dbReference>
<dbReference type="GO" id="GO:0071034">
    <property type="term" value="P:CUT catabolic process"/>
    <property type="evidence" value="ECO:0007669"/>
    <property type="project" value="UniProtKB-ARBA"/>
</dbReference>
<dbReference type="SMART" id="SM00955">
    <property type="entry name" value="RNB"/>
    <property type="match status" value="1"/>
</dbReference>
<evidence type="ECO:0000256" key="8">
    <source>
        <dbReference type="ARBA" id="ARBA00022759"/>
    </source>
</evidence>
<keyword evidence="11" id="KW-0269">Exonuclease</keyword>
<dbReference type="SMART" id="SM00670">
    <property type="entry name" value="PINc"/>
    <property type="match status" value="1"/>
</dbReference>
<dbReference type="PANTHER" id="PTHR23355:SF35">
    <property type="entry name" value="EXOSOME COMPLEX EXONUCLEASE RRP44"/>
    <property type="match status" value="1"/>
</dbReference>
<reference evidence="19 20" key="1">
    <citation type="submission" date="2024-05" db="EMBL/GenBank/DDBJ databases">
        <authorList>
            <person name="Wallberg A."/>
        </authorList>
    </citation>
    <scope>NUCLEOTIDE SEQUENCE [LARGE SCALE GENOMIC DNA]</scope>
</reference>
<sequence>MGIVERKQKIFYRKTKKGNIIKIVREHYLRDDVWCGLRGCEVCSISSSDLDTRPLEFLETSQSDLVKKPHHLIIDTNVALHQIDVLSDDAVTNIIVPQTVIQEIKHRSLPIYKRMRDIIETSSKRFYVFTNEHHGDCYVEREEKESANDCNDRAIRVTCWWYKQHFNLVGQNIVLLTNDKDNRDKAREMEVEAYTVHEYVSSLKDAPGLLDKVAQAQEDMEEDASIQRFIYEPHWSNEKIRAGLKSGKLRQGSLKTSRSNYLEANIMVEGFEKSVLIQGRLDINRAIHDDVVAIEIFAKEQWSVPSTLIIDQEEEEENKNSEEDGDEEDLKKEKEMLEKGKGKGDAQPTGKVVGIIRRKWRQYCGIVKKNDIGESLRHLFVPADKKIPFIRIETRQAEALYNKRVIVAVDSWPRHSRNPMGHFVRVIGNIGDKEAENEVVLLEHDCPHTKFSEAVLNCLPKMPWIITEQDEAERTDLRHVDVCSVDPIGCTDIDDALHCKLLPDGNYEVGVHIADVSHFIRPGSALDKEAQNRSTSVYLTTRRIDMVPDLLSSNLCSLRGNVDRFAFSVVWKISPDAQILESKFMKTIIQSRGELSYQQAQQRIDDPNMNDDLTISLRNLNMLAKKLKAGRIDDGALVLASME</sequence>
<evidence type="ECO:0000256" key="2">
    <source>
        <dbReference type="ARBA" id="ARBA00004496"/>
    </source>
</evidence>
<proteinExistence type="inferred from homology"/>
<dbReference type="Pfam" id="PF00773">
    <property type="entry name" value="RNB"/>
    <property type="match status" value="1"/>
</dbReference>
<dbReference type="InterPro" id="IPR029060">
    <property type="entry name" value="PIN-like_dom_sf"/>
</dbReference>
<evidence type="ECO:0000259" key="17">
    <source>
        <dbReference type="SMART" id="SM00670"/>
    </source>
</evidence>
<dbReference type="InterPro" id="IPR001900">
    <property type="entry name" value="RNase_II/R"/>
</dbReference>
<keyword evidence="8" id="KW-0255">Endonuclease</keyword>
<dbReference type="Pfam" id="PF17849">
    <property type="entry name" value="OB_Dis3"/>
    <property type="match status" value="1"/>
</dbReference>
<name>A0AAV2S0P3_MEGNR</name>
<evidence type="ECO:0000256" key="5">
    <source>
        <dbReference type="ARBA" id="ARBA00022490"/>
    </source>
</evidence>
<dbReference type="PANTHER" id="PTHR23355">
    <property type="entry name" value="RIBONUCLEASE"/>
    <property type="match status" value="1"/>
</dbReference>
<evidence type="ECO:0000256" key="12">
    <source>
        <dbReference type="ARBA" id="ARBA00022884"/>
    </source>
</evidence>
<dbReference type="FunFam" id="2.40.50.700:FF:000001">
    <property type="entry name" value="Exosome complex exonuclease exoribonuclease (Rrp44)"/>
    <property type="match status" value="1"/>
</dbReference>